<reference evidence="1 2" key="1">
    <citation type="submission" date="2018-08" db="EMBL/GenBank/DDBJ databases">
        <title>Aeromicrobium sp. M2KJ-4, whole genome shotgun sequence.</title>
        <authorList>
            <person name="Tuo L."/>
        </authorList>
    </citation>
    <scope>NUCLEOTIDE SEQUENCE [LARGE SCALE GENOMIC DNA]</scope>
    <source>
        <strain evidence="1 2">M2KJ-4</strain>
    </source>
</reference>
<sequence>MHQDVALVKAALLYADEVEIVSLGVSMFDELQQAMNSGDHGGFDLLAAMDDETLAHIASQGGNAELPVNWREMLGRALALDPNALERTDPGSAQVLRELREAAEEIGSSTQADIEALFEQFGATELVVALRAKVVKVADLGITPSTTLRPADVRATETDQQIWNWIDALISRLTDRRTRLLFDRDAGNLIQSMYDEGKIPASPQGMRLAAQAALGAGFAERLPAFPMAKMDELIDLRAELALPLARYRGAVIRFSKNIEPMVGEGLAFEVQQRWDESVKPMLMDLKDEMADHGLVRELARSLNVKDVRNFGFWTSGTYFAFANSTSLDALATGLVATGASAVPQAASVALSAVRTRRAATGDVESNELFYLYETNRRLER</sequence>
<evidence type="ECO:0000313" key="2">
    <source>
        <dbReference type="Proteomes" id="UP000265581"/>
    </source>
</evidence>
<accession>A0A371P2J4</accession>
<comment type="caution">
    <text evidence="1">The sequence shown here is derived from an EMBL/GenBank/DDBJ whole genome shotgun (WGS) entry which is preliminary data.</text>
</comment>
<gene>
    <name evidence="1" type="ORF">DX116_13485</name>
</gene>
<dbReference type="Proteomes" id="UP000265581">
    <property type="component" value="Unassembled WGS sequence"/>
</dbReference>
<proteinExistence type="predicted"/>
<keyword evidence="2" id="KW-1185">Reference proteome</keyword>
<organism evidence="1 2">
    <name type="scientific">Aeromicrobium endophyticum</name>
    <dbReference type="NCBI Taxonomy" id="2292704"/>
    <lineage>
        <taxon>Bacteria</taxon>
        <taxon>Bacillati</taxon>
        <taxon>Actinomycetota</taxon>
        <taxon>Actinomycetes</taxon>
        <taxon>Propionibacteriales</taxon>
        <taxon>Nocardioidaceae</taxon>
        <taxon>Aeromicrobium</taxon>
    </lineage>
</organism>
<dbReference type="EMBL" id="QUBR01000002">
    <property type="protein sequence ID" value="REK70172.1"/>
    <property type="molecule type" value="Genomic_DNA"/>
</dbReference>
<name>A0A371P2J4_9ACTN</name>
<evidence type="ECO:0000313" key="1">
    <source>
        <dbReference type="EMBL" id="REK70172.1"/>
    </source>
</evidence>
<protein>
    <submittedName>
        <fullName evidence="1">Uncharacterized protein</fullName>
    </submittedName>
</protein>
<dbReference type="AlphaFoldDB" id="A0A371P2J4"/>